<dbReference type="Pfam" id="PF21747">
    <property type="entry name" value="YpoC"/>
    <property type="match status" value="1"/>
</dbReference>
<accession>A0ABM5WVP7</accession>
<name>A0ABM5WVP7_9BACL</name>
<keyword evidence="3" id="KW-1185">Reference proteome</keyword>
<evidence type="ECO:0000313" key="3">
    <source>
        <dbReference type="Proteomes" id="UP000065533"/>
    </source>
</evidence>
<reference evidence="2" key="1">
    <citation type="submission" date="2016-01" db="EMBL/GenBank/DDBJ databases">
        <title>Complete genome of Planococcus kocurri type strain.</title>
        <authorList>
            <person name="See-Too W.S."/>
        </authorList>
    </citation>
    <scope>NUCLEOTIDE SEQUENCE [LARGE SCALE GENOMIC DNA]</scope>
    <source>
        <strain evidence="2">ATCC 43650</strain>
    </source>
</reference>
<sequence length="112" mass="13188">MKSSQKLTKEQLAPYFLEWLRITTELANLHEQRSKQTKVTIQEGLELYQRLLSHCRDALQDDGFEPLNGSERLTFIKTSSGTYAAYRQLDELFTELKKILARKRIELKRLND</sequence>
<dbReference type="Proteomes" id="UP000065533">
    <property type="component" value="Chromosome"/>
</dbReference>
<evidence type="ECO:0000259" key="1">
    <source>
        <dbReference type="Pfam" id="PF21747"/>
    </source>
</evidence>
<protein>
    <recommendedName>
        <fullName evidence="1">YpoC-like domain-containing protein</fullName>
    </recommendedName>
</protein>
<dbReference type="RefSeq" id="WP_058385069.1">
    <property type="nucleotide sequence ID" value="NZ_CP013661.2"/>
</dbReference>
<feature type="domain" description="YpoC-like" evidence="1">
    <location>
        <begin position="10"/>
        <end position="106"/>
    </location>
</feature>
<dbReference type="EMBL" id="CP013661">
    <property type="protein sequence ID" value="ALS78410.1"/>
    <property type="molecule type" value="Genomic_DNA"/>
</dbReference>
<evidence type="ECO:0000313" key="2">
    <source>
        <dbReference type="EMBL" id="ALS78410.1"/>
    </source>
</evidence>
<organism evidence="2 3">
    <name type="scientific">Planococcus kocurii</name>
    <dbReference type="NCBI Taxonomy" id="1374"/>
    <lineage>
        <taxon>Bacteria</taxon>
        <taxon>Bacillati</taxon>
        <taxon>Bacillota</taxon>
        <taxon>Bacilli</taxon>
        <taxon>Bacillales</taxon>
        <taxon>Caryophanaceae</taxon>
        <taxon>Planococcus</taxon>
    </lineage>
</organism>
<gene>
    <name evidence="2" type="ORF">AUO94_06925</name>
</gene>
<dbReference type="InterPro" id="IPR048427">
    <property type="entry name" value="YpoC"/>
</dbReference>
<proteinExistence type="predicted"/>